<gene>
    <name evidence="1" type="ORF">GCM10023331_11140</name>
</gene>
<dbReference type="Pfam" id="PF09837">
    <property type="entry name" value="DUF2064"/>
    <property type="match status" value="1"/>
</dbReference>
<comment type="caution">
    <text evidence="1">The sequence shown here is derived from an EMBL/GenBank/DDBJ whole genome shotgun (WGS) entry which is preliminary data.</text>
</comment>
<reference evidence="2" key="1">
    <citation type="journal article" date="2019" name="Int. J. Syst. Evol. Microbiol.">
        <title>The Global Catalogue of Microorganisms (GCM) 10K type strain sequencing project: providing services to taxonomists for standard genome sequencing and annotation.</title>
        <authorList>
            <consortium name="The Broad Institute Genomics Platform"/>
            <consortium name="The Broad Institute Genome Sequencing Center for Infectious Disease"/>
            <person name="Wu L."/>
            <person name="Ma J."/>
        </authorList>
    </citation>
    <scope>NUCLEOTIDE SEQUENCE [LARGE SCALE GENOMIC DNA]</scope>
    <source>
        <strain evidence="2">JCM 18326</strain>
    </source>
</reference>
<dbReference type="SUPFAM" id="SSF53448">
    <property type="entry name" value="Nucleotide-diphospho-sugar transferases"/>
    <property type="match status" value="1"/>
</dbReference>
<dbReference type="Proteomes" id="UP001500298">
    <property type="component" value="Unassembled WGS sequence"/>
</dbReference>
<sequence length="201" mass="22951">MEMLKKEQLIIFVKNPIKGKVKTRLGATIGNAKAVEVYRKLLAYTHKVTHALQLTKKVYYGDFVNPDDLWDTEGYEKHLQAEGDLGQRMASAFQDCFRSGAEKVVIIGSDLPELTTTILEEAFDALEQQEVVIGPATDGGYYLLGMRQYDPILFEDIVWSTDTVFSTTIQKLEKTQRSYTLLPVCSDLDREEDLRRFPEFQ</sequence>
<accession>A0ABP9D6F8</accession>
<evidence type="ECO:0000313" key="2">
    <source>
        <dbReference type="Proteomes" id="UP001500298"/>
    </source>
</evidence>
<dbReference type="InterPro" id="IPR018641">
    <property type="entry name" value="Trfase_1_rSAM/seldom-assoc"/>
</dbReference>
<protein>
    <submittedName>
        <fullName evidence="1">TIGR04282 family arsenosugar biosynthesis glycosyltransferase</fullName>
    </submittedName>
</protein>
<dbReference type="NCBIfam" id="TIGR04282">
    <property type="entry name" value="glyco_like_cofC"/>
    <property type="match status" value="1"/>
</dbReference>
<organism evidence="1 2">
    <name type="scientific">Algivirga pacifica</name>
    <dbReference type="NCBI Taxonomy" id="1162670"/>
    <lineage>
        <taxon>Bacteria</taxon>
        <taxon>Pseudomonadati</taxon>
        <taxon>Bacteroidota</taxon>
        <taxon>Cytophagia</taxon>
        <taxon>Cytophagales</taxon>
        <taxon>Flammeovirgaceae</taxon>
        <taxon>Algivirga</taxon>
    </lineage>
</organism>
<dbReference type="PANTHER" id="PTHR36529:SF1">
    <property type="entry name" value="GLYCOSYLTRANSFERASE"/>
    <property type="match status" value="1"/>
</dbReference>
<dbReference type="RefSeq" id="WP_345369921.1">
    <property type="nucleotide sequence ID" value="NZ_BAABJX010000020.1"/>
</dbReference>
<dbReference type="EMBL" id="BAABJX010000020">
    <property type="protein sequence ID" value="GAA4827996.1"/>
    <property type="molecule type" value="Genomic_DNA"/>
</dbReference>
<dbReference type="PANTHER" id="PTHR36529">
    <property type="entry name" value="SLL1095 PROTEIN"/>
    <property type="match status" value="1"/>
</dbReference>
<dbReference type="InterPro" id="IPR029044">
    <property type="entry name" value="Nucleotide-diphossugar_trans"/>
</dbReference>
<evidence type="ECO:0000313" key="1">
    <source>
        <dbReference type="EMBL" id="GAA4827996.1"/>
    </source>
</evidence>
<keyword evidence="2" id="KW-1185">Reference proteome</keyword>
<dbReference type="Gene3D" id="3.90.550.10">
    <property type="entry name" value="Spore Coat Polysaccharide Biosynthesis Protein SpsA, Chain A"/>
    <property type="match status" value="1"/>
</dbReference>
<proteinExistence type="predicted"/>
<name>A0ABP9D6F8_9BACT</name>